<keyword evidence="3" id="KW-1185">Reference proteome</keyword>
<dbReference type="Gene3D" id="3.40.190.10">
    <property type="entry name" value="Periplasmic binding protein-like II"/>
    <property type="match status" value="1"/>
</dbReference>
<proteinExistence type="predicted"/>
<reference evidence="2 3" key="1">
    <citation type="journal article" date="2009" name="Stand. Genomic Sci.">
        <title>Complete genome sequence of Beutenbergia cavernae type strain (HKI 0122).</title>
        <authorList>
            <person name="Land M."/>
            <person name="Pukall R."/>
            <person name="Abt B."/>
            <person name="Goker M."/>
            <person name="Rohde M."/>
            <person name="Glavina Del Rio T."/>
            <person name="Tice H."/>
            <person name="Copeland A."/>
            <person name="Cheng J.F."/>
            <person name="Lucas S."/>
            <person name="Chen F."/>
            <person name="Nolan M."/>
            <person name="Bruce D."/>
            <person name="Goodwin L."/>
            <person name="Pitluck S."/>
            <person name="Ivanova N."/>
            <person name="Mavromatis K."/>
            <person name="Ovchinnikova G."/>
            <person name="Pati A."/>
            <person name="Chen A."/>
            <person name="Palaniappan K."/>
            <person name="Hauser L."/>
            <person name="Chang Y.J."/>
            <person name="Jefferies C.C."/>
            <person name="Saunders E."/>
            <person name="Brettin T."/>
            <person name="Detter J.C."/>
            <person name="Han C."/>
            <person name="Chain P."/>
            <person name="Bristow J."/>
            <person name="Eisen J.A."/>
            <person name="Markowitz V."/>
            <person name="Hugenholtz P."/>
            <person name="Kyrpides N.C."/>
            <person name="Klenk H.P."/>
            <person name="Lapidus A."/>
        </authorList>
    </citation>
    <scope>NUCLEOTIDE SEQUENCE [LARGE SCALE GENOMIC DNA]</scope>
    <source>
        <strain evidence="3">ATCC BAA-8 / DSM 12333 / NBRC 16432</strain>
    </source>
</reference>
<feature type="region of interest" description="Disordered" evidence="1">
    <location>
        <begin position="26"/>
        <end position="91"/>
    </location>
</feature>
<dbReference type="Proteomes" id="UP000007962">
    <property type="component" value="Chromosome"/>
</dbReference>
<evidence type="ECO:0000313" key="3">
    <source>
        <dbReference type="Proteomes" id="UP000007962"/>
    </source>
</evidence>
<dbReference type="Pfam" id="PF01547">
    <property type="entry name" value="SBP_bac_1"/>
    <property type="match status" value="1"/>
</dbReference>
<protein>
    <submittedName>
        <fullName evidence="2">Extracellular solute-binding protein family 1</fullName>
    </submittedName>
</protein>
<dbReference type="KEGG" id="bcv:Bcav_3388"/>
<evidence type="ECO:0000256" key="1">
    <source>
        <dbReference type="SAM" id="MobiDB-lite"/>
    </source>
</evidence>
<dbReference type="STRING" id="471853.Bcav_3388"/>
<dbReference type="SUPFAM" id="SSF53850">
    <property type="entry name" value="Periplasmic binding protein-like II"/>
    <property type="match status" value="1"/>
</dbReference>
<dbReference type="RefSeq" id="WP_015883867.1">
    <property type="nucleotide sequence ID" value="NC_012669.1"/>
</dbReference>
<accession>C5C205</accession>
<dbReference type="PROSITE" id="PS51257">
    <property type="entry name" value="PROKAR_LIPOPROTEIN"/>
    <property type="match status" value="1"/>
</dbReference>
<sequence>MSSTLSRRTFFGVTGALGTMGLAAACSSGGSGDSGGDSDATSGGERGSGILPTYQPNDSFPPDLASDNADVSPAYFTYPDPPQAVTDGAPGSGGSISALTFTYDPVAPELNSNALWQNLNEALGVELDLQYTPAADYDARFATTIAGNDLPDLVAIKGAQQQMPALLAAKFTDLSEHLAGDAVLDYPNLAALPTPSWLSTVYEGKIWGVPVPRSLIGTVLYTRADLLEQAGLSLQPESLEEFIAMAEALTDERSGKWAFGQTPINVMLEVNGVANGWSVDDAGTFTYNSTRPEYEQALADALDLNTRGVVHPDGNAAQNTQRNEWMMAGTTAFQIGGYAGWGKFYVQGAGIDGFRLTGMLSPAREAGGTMVRAAGNPASHFSAIAKQDDPERLLEILRVLDWLAAPFGSSEYVTRRFGVEGETFNFDGPDPVLTSAGVNQATLPVRYVTENSPVIYEANNEQAVQDQFDFQEAGLQYTVPDPTVGLYSETAVSSGAGPSTELNDVQTEILLGNQPVSTWAPAVEKYMAAAGDAIKAEYEEAWAQLNG</sequence>
<name>C5C205_BEUC1</name>
<dbReference type="OrthoDB" id="2513152at2"/>
<dbReference type="PROSITE" id="PS51318">
    <property type="entry name" value="TAT"/>
    <property type="match status" value="1"/>
</dbReference>
<dbReference type="HOGENOM" id="CLU_035417_0_0_11"/>
<dbReference type="EMBL" id="CP001618">
    <property type="protein sequence ID" value="ACQ81630.1"/>
    <property type="molecule type" value="Genomic_DNA"/>
</dbReference>
<dbReference type="InterPro" id="IPR006311">
    <property type="entry name" value="TAT_signal"/>
</dbReference>
<gene>
    <name evidence="2" type="ordered locus">Bcav_3388</name>
</gene>
<dbReference type="AlphaFoldDB" id="C5C205"/>
<dbReference type="eggNOG" id="COG1653">
    <property type="taxonomic scope" value="Bacteria"/>
</dbReference>
<organism evidence="2 3">
    <name type="scientific">Beutenbergia cavernae (strain ATCC BAA-8 / DSM 12333 / CCUG 43141 / JCM 11478 / NBRC 16432 / NCIMB 13614 / HKI 0122)</name>
    <dbReference type="NCBI Taxonomy" id="471853"/>
    <lineage>
        <taxon>Bacteria</taxon>
        <taxon>Bacillati</taxon>
        <taxon>Actinomycetota</taxon>
        <taxon>Actinomycetes</taxon>
        <taxon>Micrococcales</taxon>
        <taxon>Beutenbergiaceae</taxon>
        <taxon>Beutenbergia</taxon>
    </lineage>
</organism>
<evidence type="ECO:0000313" key="2">
    <source>
        <dbReference type="EMBL" id="ACQ81630.1"/>
    </source>
</evidence>
<dbReference type="InterPro" id="IPR006059">
    <property type="entry name" value="SBP"/>
</dbReference>